<dbReference type="GO" id="GO:0005634">
    <property type="term" value="C:nucleus"/>
    <property type="evidence" value="ECO:0007669"/>
    <property type="project" value="TreeGrafter"/>
</dbReference>
<evidence type="ECO:0000256" key="3">
    <source>
        <dbReference type="ARBA" id="ARBA00022801"/>
    </source>
</evidence>
<feature type="domain" description="UvrD-like helicase ATP-binding" evidence="13">
    <location>
        <begin position="16"/>
        <end position="301"/>
    </location>
</feature>
<evidence type="ECO:0000313" key="16">
    <source>
        <dbReference type="Proteomes" id="UP000650833"/>
    </source>
</evidence>
<evidence type="ECO:0000256" key="9">
    <source>
        <dbReference type="ARBA" id="ARBA00034808"/>
    </source>
</evidence>
<keyword evidence="2 11" id="KW-0547">Nucleotide-binding</keyword>
<comment type="catalytic activity">
    <reaction evidence="10">
        <text>ATP + H2O = ADP + phosphate + H(+)</text>
        <dbReference type="Rhea" id="RHEA:13065"/>
        <dbReference type="ChEBI" id="CHEBI:15377"/>
        <dbReference type="ChEBI" id="CHEBI:15378"/>
        <dbReference type="ChEBI" id="CHEBI:30616"/>
        <dbReference type="ChEBI" id="CHEBI:43474"/>
        <dbReference type="ChEBI" id="CHEBI:456216"/>
        <dbReference type="EC" id="5.6.2.4"/>
    </reaction>
</comment>
<dbReference type="InterPro" id="IPR014016">
    <property type="entry name" value="UvrD-like_ATP-bd"/>
</dbReference>
<evidence type="ECO:0000256" key="12">
    <source>
        <dbReference type="SAM" id="MobiDB-lite"/>
    </source>
</evidence>
<dbReference type="Proteomes" id="UP000650833">
    <property type="component" value="Unassembled WGS sequence"/>
</dbReference>
<evidence type="ECO:0000256" key="11">
    <source>
        <dbReference type="PROSITE-ProRule" id="PRU00560"/>
    </source>
</evidence>
<feature type="domain" description="UvrD-like helicase C-terminal" evidence="14">
    <location>
        <begin position="302"/>
        <end position="676"/>
    </location>
</feature>
<dbReference type="InterPro" id="IPR000212">
    <property type="entry name" value="DNA_helicase_UvrD/REP"/>
</dbReference>
<gene>
    <name evidence="15" type="ORF">INT46_001102</name>
</gene>
<dbReference type="CDD" id="cd17932">
    <property type="entry name" value="DEXQc_UvrD"/>
    <property type="match status" value="1"/>
</dbReference>
<dbReference type="EMBL" id="JAEPRC010000707">
    <property type="protein sequence ID" value="KAG2192644.1"/>
    <property type="molecule type" value="Genomic_DNA"/>
</dbReference>
<dbReference type="PROSITE" id="PS51198">
    <property type="entry name" value="UVRD_HELICASE_ATP_BIND"/>
    <property type="match status" value="1"/>
</dbReference>
<dbReference type="GO" id="GO:0003677">
    <property type="term" value="F:DNA binding"/>
    <property type="evidence" value="ECO:0007669"/>
    <property type="project" value="UniProtKB-KW"/>
</dbReference>
<feature type="compositionally biased region" description="Polar residues" evidence="12">
    <location>
        <begin position="525"/>
        <end position="535"/>
    </location>
</feature>
<evidence type="ECO:0000256" key="6">
    <source>
        <dbReference type="ARBA" id="ARBA00023125"/>
    </source>
</evidence>
<keyword evidence="5 11" id="KW-0067">ATP-binding</keyword>
<reference evidence="15" key="1">
    <citation type="submission" date="2020-12" db="EMBL/GenBank/DDBJ databases">
        <title>Metabolic potential, ecology and presence of endohyphal bacteria is reflected in genomic diversity of Mucoromycotina.</title>
        <authorList>
            <person name="Muszewska A."/>
            <person name="Okrasinska A."/>
            <person name="Steczkiewicz K."/>
            <person name="Drgas O."/>
            <person name="Orlowska M."/>
            <person name="Perlinska-Lenart U."/>
            <person name="Aleksandrzak-Piekarczyk T."/>
            <person name="Szatraj K."/>
            <person name="Zielenkiewicz U."/>
            <person name="Pilsyk S."/>
            <person name="Malc E."/>
            <person name="Mieczkowski P."/>
            <person name="Kruszewska J.S."/>
            <person name="Biernat P."/>
            <person name="Pawlowska J."/>
        </authorList>
    </citation>
    <scope>NUCLEOTIDE SEQUENCE</scope>
    <source>
        <strain evidence="15">CBS 226.32</strain>
    </source>
</reference>
<feature type="binding site" evidence="11">
    <location>
        <begin position="37"/>
        <end position="44"/>
    </location>
    <ligand>
        <name>ATP</name>
        <dbReference type="ChEBI" id="CHEBI:30616"/>
    </ligand>
</feature>
<dbReference type="InterPro" id="IPR027417">
    <property type="entry name" value="P-loop_NTPase"/>
</dbReference>
<name>A0A8H7QH24_9FUNG</name>
<comment type="similarity">
    <text evidence="1">Belongs to the helicase family. UvrD subfamily.</text>
</comment>
<proteinExistence type="inferred from homology"/>
<keyword evidence="4 11" id="KW-0347">Helicase</keyword>
<feature type="region of interest" description="Disordered" evidence="12">
    <location>
        <begin position="519"/>
        <end position="539"/>
    </location>
</feature>
<dbReference type="PANTHER" id="PTHR11070:SF2">
    <property type="entry name" value="ATP-DEPENDENT DNA HELICASE SRS2"/>
    <property type="match status" value="1"/>
</dbReference>
<dbReference type="GO" id="GO:0005524">
    <property type="term" value="F:ATP binding"/>
    <property type="evidence" value="ECO:0007669"/>
    <property type="project" value="UniProtKB-UniRule"/>
</dbReference>
<accession>A0A8H7QH24</accession>
<organism evidence="15 16">
    <name type="scientific">Mucor plumbeus</name>
    <dbReference type="NCBI Taxonomy" id="97098"/>
    <lineage>
        <taxon>Eukaryota</taxon>
        <taxon>Fungi</taxon>
        <taxon>Fungi incertae sedis</taxon>
        <taxon>Mucoromycota</taxon>
        <taxon>Mucoromycotina</taxon>
        <taxon>Mucoromycetes</taxon>
        <taxon>Mucorales</taxon>
        <taxon>Mucorineae</taxon>
        <taxon>Mucoraceae</taxon>
        <taxon>Mucor</taxon>
    </lineage>
</organism>
<dbReference type="OrthoDB" id="1470711at2759"/>
<evidence type="ECO:0000256" key="5">
    <source>
        <dbReference type="ARBA" id="ARBA00022840"/>
    </source>
</evidence>
<evidence type="ECO:0000313" key="15">
    <source>
        <dbReference type="EMBL" id="KAG2192644.1"/>
    </source>
</evidence>
<dbReference type="InterPro" id="IPR013986">
    <property type="entry name" value="DExx_box_DNA_helicase_dom_sf"/>
</dbReference>
<dbReference type="EC" id="5.6.2.4" evidence="9"/>
<evidence type="ECO:0000256" key="1">
    <source>
        <dbReference type="ARBA" id="ARBA00009922"/>
    </source>
</evidence>
<dbReference type="Gene3D" id="3.40.50.300">
    <property type="entry name" value="P-loop containing nucleotide triphosphate hydrolases"/>
    <property type="match status" value="3"/>
</dbReference>
<dbReference type="GO" id="GO:0016787">
    <property type="term" value="F:hydrolase activity"/>
    <property type="evidence" value="ECO:0007669"/>
    <property type="project" value="UniProtKB-UniRule"/>
</dbReference>
<dbReference type="PROSITE" id="PS51217">
    <property type="entry name" value="UVRD_HELICASE_CTER"/>
    <property type="match status" value="1"/>
</dbReference>
<comment type="catalytic activity">
    <reaction evidence="8">
        <text>Couples ATP hydrolysis with the unwinding of duplex DNA by translocating in the 3'-5' direction.</text>
        <dbReference type="EC" id="5.6.2.4"/>
    </reaction>
</comment>
<dbReference type="AlphaFoldDB" id="A0A8H7QH24"/>
<dbReference type="GO" id="GO:0043138">
    <property type="term" value="F:3'-5' DNA helicase activity"/>
    <property type="evidence" value="ECO:0007669"/>
    <property type="project" value="UniProtKB-EC"/>
</dbReference>
<dbReference type="Pfam" id="PF00580">
    <property type="entry name" value="UvrD-helicase"/>
    <property type="match status" value="1"/>
</dbReference>
<evidence type="ECO:0000259" key="14">
    <source>
        <dbReference type="PROSITE" id="PS51217"/>
    </source>
</evidence>
<comment type="caution">
    <text evidence="15">The sequence shown here is derived from an EMBL/GenBank/DDBJ whole genome shotgun (WGS) entry which is preliminary data.</text>
</comment>
<evidence type="ECO:0000256" key="7">
    <source>
        <dbReference type="ARBA" id="ARBA00023235"/>
    </source>
</evidence>
<feature type="compositionally biased region" description="Basic and acidic residues" evidence="12">
    <location>
        <begin position="872"/>
        <end position="892"/>
    </location>
</feature>
<keyword evidence="16" id="KW-1185">Reference proteome</keyword>
<sequence>MDDSKLYKKRFQETIDSLNETQKESVLSDAKTLQILAGPGSGKTRVLTCRAAHFVVNKDIKPQQIIVVTFTNKAANEMKKRLYTMIGNKNTENLVIGTFHAICSRLLRYNATIVNLKSNFTIADTDTSHDIIKKLQKDESLNIDHFTRKEQKPGVIFGIISKAKSEGITASEYQKINSNNFKRKDIATLYTAYEEELYNNNLVDFDNILIKACELFKKKKNVLQHIKSVLVDEYQDTNIVQYDLIKLITKNQNTDKTVTIVGDPDQSIFSFRSAEPRNFNKMHDDYLDTQSINMEQNYRSTATILDAAMHVIKQDTSRIDKALYTNNPVGIPISLISTHNENAQAEFVAKEIKKVIKYSKGLVDYKDFAVLMRMNYISRQFESTFRKHRIPFTIANILAYLKFAYNSYDYLSYNRIINVPKRGLGDVTLAKITAFHEANPEKSMQETLHAIGNGGGDFNKTIRQKLKGLAMIEIADILTYITEATHYLDYLKEKYFSDHEARWNNIGELITLAKEEHHVGDDDPMTQTQQSQKADTSGLDVVDVEVVEEGDSDNEDTDKDNELYFTANKDISGFSADQDIPDFTMDVDSTEEIDLTVISSQQQKDSFHFAEESTQYAESSTSKKEEEYGYDIPDSAFERDSIVEFLEYCSLSANQKEQDEAEGGRVTVSTMHASKGLEWPCVFVASCNDGIIPMLRDPNLSEEGRLLYVAMTRSQFFLYCISPEERSTWGHWEVTRRTRFLNNMDKKHCISHVPEWDNETRAMLAITLDKPVPLDDDKLVTTKKNTKSKKTANYSYQYTDSQSQGFYFQSQSNHQSKQQSQSQSSPSSSNSTKNRGDISSLGGFVSASSIHDPRPSKRVKTKVSRGPVPKKPAQEVKMKPEPYKHVKKESNI</sequence>
<dbReference type="SUPFAM" id="SSF52540">
    <property type="entry name" value="P-loop containing nucleoside triphosphate hydrolases"/>
    <property type="match status" value="2"/>
</dbReference>
<evidence type="ECO:0000256" key="8">
    <source>
        <dbReference type="ARBA" id="ARBA00034617"/>
    </source>
</evidence>
<feature type="compositionally biased region" description="Low complexity" evidence="12">
    <location>
        <begin position="808"/>
        <end position="831"/>
    </location>
</feature>
<protein>
    <recommendedName>
        <fullName evidence="9">DNA 3'-5' helicase</fullName>
        <ecNumber evidence="9">5.6.2.4</ecNumber>
    </recommendedName>
</protein>
<keyword evidence="6" id="KW-0238">DNA-binding</keyword>
<dbReference type="Gene3D" id="1.10.10.160">
    <property type="match status" value="1"/>
</dbReference>
<dbReference type="PANTHER" id="PTHR11070">
    <property type="entry name" value="UVRD / RECB / PCRA DNA HELICASE FAMILY MEMBER"/>
    <property type="match status" value="1"/>
</dbReference>
<dbReference type="InterPro" id="IPR014017">
    <property type="entry name" value="DNA_helicase_UvrD-like_C"/>
</dbReference>
<evidence type="ECO:0000256" key="2">
    <source>
        <dbReference type="ARBA" id="ARBA00022741"/>
    </source>
</evidence>
<keyword evidence="7" id="KW-0413">Isomerase</keyword>
<keyword evidence="3 11" id="KW-0378">Hydrolase</keyword>
<dbReference type="Pfam" id="PF13361">
    <property type="entry name" value="UvrD_C"/>
    <property type="match status" value="2"/>
</dbReference>
<feature type="region of interest" description="Disordered" evidence="12">
    <location>
        <begin position="808"/>
        <end position="892"/>
    </location>
</feature>
<dbReference type="Gene3D" id="1.10.486.10">
    <property type="entry name" value="PCRA, domain 4"/>
    <property type="match status" value="1"/>
</dbReference>
<evidence type="ECO:0000259" key="13">
    <source>
        <dbReference type="PROSITE" id="PS51198"/>
    </source>
</evidence>
<evidence type="ECO:0000256" key="10">
    <source>
        <dbReference type="ARBA" id="ARBA00048988"/>
    </source>
</evidence>
<dbReference type="GO" id="GO:0000725">
    <property type="term" value="P:recombinational repair"/>
    <property type="evidence" value="ECO:0007669"/>
    <property type="project" value="TreeGrafter"/>
</dbReference>
<evidence type="ECO:0000256" key="4">
    <source>
        <dbReference type="ARBA" id="ARBA00022806"/>
    </source>
</evidence>